<evidence type="ECO:0000259" key="1">
    <source>
        <dbReference type="SMART" id="SM01111"/>
    </source>
</evidence>
<dbReference type="SMART" id="SM01111">
    <property type="entry name" value="CVNH"/>
    <property type="match status" value="1"/>
</dbReference>
<dbReference type="InterPro" id="IPR036673">
    <property type="entry name" value="Cyanovirin-N_sf"/>
</dbReference>
<feature type="domain" description="Cyanovirin-N" evidence="1">
    <location>
        <begin position="2"/>
        <end position="107"/>
    </location>
</feature>
<evidence type="ECO:0000313" key="3">
    <source>
        <dbReference type="Proteomes" id="UP000308092"/>
    </source>
</evidence>
<proteinExistence type="predicted"/>
<dbReference type="PANTHER" id="PTHR42076:SF1">
    <property type="entry name" value="CYANOVIRIN-N DOMAIN-CONTAINING PROTEIN"/>
    <property type="match status" value="1"/>
</dbReference>
<dbReference type="SUPFAM" id="SSF51322">
    <property type="entry name" value="Cyanovirin-N"/>
    <property type="match status" value="1"/>
</dbReference>
<gene>
    <name evidence="2" type="ORF">EYZ11_009065</name>
</gene>
<dbReference type="VEuPathDB" id="FungiDB:EYZ11_009065"/>
<dbReference type="EMBL" id="SOSA01000411">
    <property type="protein sequence ID" value="THC91482.1"/>
    <property type="molecule type" value="Genomic_DNA"/>
</dbReference>
<dbReference type="InterPro" id="IPR011058">
    <property type="entry name" value="Cyanovirin-N"/>
</dbReference>
<dbReference type="AlphaFoldDB" id="A0A4S3J983"/>
<protein>
    <recommendedName>
        <fullName evidence="1">Cyanovirin-N domain-containing protein</fullName>
    </recommendedName>
</protein>
<evidence type="ECO:0000313" key="2">
    <source>
        <dbReference type="EMBL" id="THC91482.1"/>
    </source>
</evidence>
<sequence length="114" mass="13095">MAFHQSCKDIHIRQEDGYTMLLAEVRDNYGNYSRHKIRLDDHIGNTDGWFIWGGQNFTRSAKNINLEHTEWGPKLVAEMRSLDGGSRGLQGLMLADKIAVVDGRFKFLMQVIQN</sequence>
<dbReference type="PANTHER" id="PTHR42076">
    <property type="entry name" value="CYANOVIRIN-N HOMOLOG"/>
    <property type="match status" value="1"/>
</dbReference>
<accession>A0A4S3J983</accession>
<dbReference type="Proteomes" id="UP000308092">
    <property type="component" value="Unassembled WGS sequence"/>
</dbReference>
<comment type="caution">
    <text evidence="2">The sequence shown here is derived from an EMBL/GenBank/DDBJ whole genome shotgun (WGS) entry which is preliminary data.</text>
</comment>
<keyword evidence="3" id="KW-1185">Reference proteome</keyword>
<name>A0A4S3J983_9EURO</name>
<dbReference type="Pfam" id="PF08881">
    <property type="entry name" value="CVNH"/>
    <property type="match status" value="1"/>
</dbReference>
<organism evidence="2 3">
    <name type="scientific">Aspergillus tanneri</name>
    <dbReference type="NCBI Taxonomy" id="1220188"/>
    <lineage>
        <taxon>Eukaryota</taxon>
        <taxon>Fungi</taxon>
        <taxon>Dikarya</taxon>
        <taxon>Ascomycota</taxon>
        <taxon>Pezizomycotina</taxon>
        <taxon>Eurotiomycetes</taxon>
        <taxon>Eurotiomycetidae</taxon>
        <taxon>Eurotiales</taxon>
        <taxon>Aspergillaceae</taxon>
        <taxon>Aspergillus</taxon>
        <taxon>Aspergillus subgen. Circumdati</taxon>
    </lineage>
</organism>
<reference evidence="2 3" key="1">
    <citation type="submission" date="2019-03" db="EMBL/GenBank/DDBJ databases">
        <title>The genome sequence of a newly discovered highly antifungal drug resistant Aspergillus species, Aspergillus tanneri NIH 1004.</title>
        <authorList>
            <person name="Mounaud S."/>
            <person name="Singh I."/>
            <person name="Joardar V."/>
            <person name="Pakala S."/>
            <person name="Pakala S."/>
            <person name="Venepally P."/>
            <person name="Hoover J."/>
            <person name="Nierman W."/>
            <person name="Chung J."/>
            <person name="Losada L."/>
        </authorList>
    </citation>
    <scope>NUCLEOTIDE SEQUENCE [LARGE SCALE GENOMIC DNA]</scope>
    <source>
        <strain evidence="2 3">NIH1004</strain>
    </source>
</reference>
<dbReference type="Gene3D" id="2.30.60.10">
    <property type="entry name" value="Cyanovirin-N"/>
    <property type="match status" value="1"/>
</dbReference>